<proteinExistence type="predicted"/>
<gene>
    <name evidence="1" type="ORF">RhiirA1_416094</name>
</gene>
<dbReference type="EMBL" id="LLXH01000293">
    <property type="protein sequence ID" value="PKC69130.1"/>
    <property type="molecule type" value="Genomic_DNA"/>
</dbReference>
<reference evidence="1 2" key="2">
    <citation type="submission" date="2017-10" db="EMBL/GenBank/DDBJ databases">
        <title>Genome analyses suggest a sexual origin of heterokaryosis in a supposedly ancient asexual fungus.</title>
        <authorList>
            <person name="Corradi N."/>
            <person name="Sedzielewska K."/>
            <person name="Noel J."/>
            <person name="Charron P."/>
            <person name="Farinelli L."/>
            <person name="Marton T."/>
            <person name="Kruger M."/>
            <person name="Pelin A."/>
            <person name="Brachmann A."/>
            <person name="Corradi N."/>
        </authorList>
    </citation>
    <scope>NUCLEOTIDE SEQUENCE [LARGE SCALE GENOMIC DNA]</scope>
    <source>
        <strain evidence="1 2">A1</strain>
    </source>
</reference>
<dbReference type="VEuPathDB" id="FungiDB:RhiirFUN_007030"/>
<sequence length="98" mass="11066">MTDITLNCRIVSNDLLCDRRITIDRGQTVSALETAIRNNLGASFNNIPLDIRQIHPSSVNERRMQSQTLISKYFNGQPDTDYVHITVHPVSPKEKGSE</sequence>
<organism evidence="1 2">
    <name type="scientific">Rhizophagus irregularis</name>
    <dbReference type="NCBI Taxonomy" id="588596"/>
    <lineage>
        <taxon>Eukaryota</taxon>
        <taxon>Fungi</taxon>
        <taxon>Fungi incertae sedis</taxon>
        <taxon>Mucoromycota</taxon>
        <taxon>Glomeromycotina</taxon>
        <taxon>Glomeromycetes</taxon>
        <taxon>Glomerales</taxon>
        <taxon>Glomeraceae</taxon>
        <taxon>Rhizophagus</taxon>
    </lineage>
</organism>
<dbReference type="OrthoDB" id="2395898at2759"/>
<protein>
    <submittedName>
        <fullName evidence="1">Uncharacterized protein</fullName>
    </submittedName>
</protein>
<dbReference type="AlphaFoldDB" id="A0A2I1EMI2"/>
<dbReference type="VEuPathDB" id="FungiDB:RhiirA1_416094"/>
<accession>A0A2I1EMI2</accession>
<dbReference type="Proteomes" id="UP000232688">
    <property type="component" value="Unassembled WGS sequence"/>
</dbReference>
<name>A0A2I1EMI2_9GLOM</name>
<evidence type="ECO:0000313" key="2">
    <source>
        <dbReference type="Proteomes" id="UP000232688"/>
    </source>
</evidence>
<reference evidence="1 2" key="1">
    <citation type="submission" date="2017-10" db="EMBL/GenBank/DDBJ databases">
        <title>Extensive intraspecific genome diversity in a model arbuscular mycorrhizal fungus.</title>
        <authorList>
            <person name="Chen E.C.H."/>
            <person name="Morin E."/>
            <person name="Baudet D."/>
            <person name="Noel J."/>
            <person name="Ndikumana S."/>
            <person name="Charron P."/>
            <person name="St-Onge C."/>
            <person name="Giorgi J."/>
            <person name="Grigoriev I.V."/>
            <person name="Roux C."/>
            <person name="Martin F.M."/>
            <person name="Corradi N."/>
        </authorList>
    </citation>
    <scope>NUCLEOTIDE SEQUENCE [LARGE SCALE GENOMIC DNA]</scope>
    <source>
        <strain evidence="1 2">A1</strain>
    </source>
</reference>
<comment type="caution">
    <text evidence="1">The sequence shown here is derived from an EMBL/GenBank/DDBJ whole genome shotgun (WGS) entry which is preliminary data.</text>
</comment>
<evidence type="ECO:0000313" key="1">
    <source>
        <dbReference type="EMBL" id="PKC69130.1"/>
    </source>
</evidence>